<reference evidence="1 2" key="1">
    <citation type="submission" date="2018-06" db="EMBL/GenBank/DDBJ databases">
        <title>Genomic Encyclopedia of Archaeal and Bacterial Type Strains, Phase II (KMG-II): from individual species to whole genera.</title>
        <authorList>
            <person name="Goeker M."/>
        </authorList>
    </citation>
    <scope>NUCLEOTIDE SEQUENCE [LARGE SCALE GENOMIC DNA]</scope>
    <source>
        <strain evidence="1 2">DSM 23446</strain>
    </source>
</reference>
<protein>
    <submittedName>
        <fullName evidence="1">Uncharacterized protein</fullName>
    </submittedName>
</protein>
<name>A0A327NVR2_9BACT</name>
<proteinExistence type="predicted"/>
<organism evidence="1 2">
    <name type="scientific">Algoriphagus yeomjeoni</name>
    <dbReference type="NCBI Taxonomy" id="291403"/>
    <lineage>
        <taxon>Bacteria</taxon>
        <taxon>Pseudomonadati</taxon>
        <taxon>Bacteroidota</taxon>
        <taxon>Cytophagia</taxon>
        <taxon>Cytophagales</taxon>
        <taxon>Cyclobacteriaceae</taxon>
        <taxon>Algoriphagus</taxon>
    </lineage>
</organism>
<dbReference type="RefSeq" id="WP_158530638.1">
    <property type="nucleotide sequence ID" value="NZ_QLLK01000031.1"/>
</dbReference>
<comment type="caution">
    <text evidence="1">The sequence shown here is derived from an EMBL/GenBank/DDBJ whole genome shotgun (WGS) entry which is preliminary data.</text>
</comment>
<dbReference type="AlphaFoldDB" id="A0A327NVR2"/>
<gene>
    <name evidence="1" type="ORF">LV83_04292</name>
</gene>
<evidence type="ECO:0000313" key="2">
    <source>
        <dbReference type="Proteomes" id="UP000249610"/>
    </source>
</evidence>
<dbReference type="EMBL" id="QLLK01000031">
    <property type="protein sequence ID" value="RAI83523.1"/>
    <property type="molecule type" value="Genomic_DNA"/>
</dbReference>
<sequence length="69" mass="8114">MRKLEIEITYKYEIEVDETDDIVKDYENDEELVQHLADYRFGTVLPVIQVGAVQIKDIELVEVVRFNAL</sequence>
<keyword evidence="2" id="KW-1185">Reference proteome</keyword>
<dbReference type="Proteomes" id="UP000249610">
    <property type="component" value="Unassembled WGS sequence"/>
</dbReference>
<accession>A0A327NVR2</accession>
<evidence type="ECO:0000313" key="1">
    <source>
        <dbReference type="EMBL" id="RAI83523.1"/>
    </source>
</evidence>